<accession>A0A7J9NWG7</accession>
<dbReference type="RefSeq" id="WP_181501431.1">
    <property type="nucleotide sequence ID" value="NZ_JACDUH010000003.1"/>
</dbReference>
<dbReference type="AlphaFoldDB" id="A0A7J9NWG7"/>
<proteinExistence type="predicted"/>
<organism evidence="1 2">
    <name type="scientific">Methanococcus maripaludis</name>
    <name type="common">Methanococcus deltae</name>
    <dbReference type="NCBI Taxonomy" id="39152"/>
    <lineage>
        <taxon>Archaea</taxon>
        <taxon>Methanobacteriati</taxon>
        <taxon>Methanobacteriota</taxon>
        <taxon>Methanomada group</taxon>
        <taxon>Methanococci</taxon>
        <taxon>Methanococcales</taxon>
        <taxon>Methanococcaceae</taxon>
        <taxon>Methanococcus</taxon>
    </lineage>
</organism>
<evidence type="ECO:0000313" key="1">
    <source>
        <dbReference type="EMBL" id="MBA2851605.1"/>
    </source>
</evidence>
<evidence type="ECO:0000313" key="2">
    <source>
        <dbReference type="Proteomes" id="UP000564425"/>
    </source>
</evidence>
<sequence>MDENYFVFVDYETPPEYKDGWSKARYYTVTCPEGRYDIYDVYAENTPEQGILNVHIDDLGRSEFNQALHETLINDDYDVLVSVVGHGEITGVITINGYPYCIGNNGRSFGEFHHRITHVLVVNGNLLYLTDSNRIISKFNETVPINEYIVCGMDIYTIDDNLQKYKLPIGKFDYMMAMDEIFHVPGAVTIAIEDVYNSKGLNLTPISEYKQQPVKLGKRVTIKKTKKTTHTNAPIYDFTCEEGTYGAVIHTLPDANFSKYTRNGELDLPHTAWHALLVDDESIVNRAFIIGEPRGDGNQAYIMINGYPYRNPYVDKSYDATMVYITPDGDCLFGNSDILYTAFDKRVSIDEYVITHRHFYKLLDDFSSMEMINTPTRAAVIKDILSRLKRKQVCEFYLDLMTM</sequence>
<name>A0A7J9NWG7_METMI</name>
<gene>
    <name evidence="1" type="ORF">HNP86_001764</name>
</gene>
<protein>
    <submittedName>
        <fullName evidence="1">Uncharacterized protein</fullName>
    </submittedName>
</protein>
<dbReference type="EMBL" id="JACDUH010000003">
    <property type="protein sequence ID" value="MBA2851605.1"/>
    <property type="molecule type" value="Genomic_DNA"/>
</dbReference>
<dbReference type="Proteomes" id="UP000564425">
    <property type="component" value="Unassembled WGS sequence"/>
</dbReference>
<reference evidence="1 2" key="1">
    <citation type="submission" date="2020-07" db="EMBL/GenBank/DDBJ databases">
        <title>Genomic Encyclopedia of Type Strains, Phase IV (KMG-V): Genome sequencing to study the core and pangenomes of soil and plant-associated prokaryotes.</title>
        <authorList>
            <person name="Whitman W."/>
        </authorList>
    </citation>
    <scope>NUCLEOTIDE SEQUENCE [LARGE SCALE GENOMIC DNA]</scope>
    <source>
        <strain evidence="1 2">A1</strain>
    </source>
</reference>
<comment type="caution">
    <text evidence="1">The sequence shown here is derived from an EMBL/GenBank/DDBJ whole genome shotgun (WGS) entry which is preliminary data.</text>
</comment>